<dbReference type="Gene3D" id="3.90.1720.10">
    <property type="entry name" value="endopeptidase domain like (from Nostoc punctiforme)"/>
    <property type="match status" value="1"/>
</dbReference>
<dbReference type="InterPro" id="IPR036366">
    <property type="entry name" value="PGBDSf"/>
</dbReference>
<keyword evidence="4" id="KW-1185">Reference proteome</keyword>
<dbReference type="RefSeq" id="WP_117849432.1">
    <property type="nucleotide sequence ID" value="NZ_JACOOT010000004.1"/>
</dbReference>
<dbReference type="Gene3D" id="1.10.101.10">
    <property type="entry name" value="PGBD-like superfamily/PGBD"/>
    <property type="match status" value="1"/>
</dbReference>
<evidence type="ECO:0000313" key="3">
    <source>
        <dbReference type="EMBL" id="MBC5649951.1"/>
    </source>
</evidence>
<dbReference type="AlphaFoldDB" id="A0A8I0AH38"/>
<dbReference type="Pfam" id="PF05257">
    <property type="entry name" value="CHAP"/>
    <property type="match status" value="1"/>
</dbReference>
<comment type="caution">
    <text evidence="3">The sequence shown here is derived from an EMBL/GenBank/DDBJ whole genome shotgun (WGS) entry which is preliminary data.</text>
</comment>
<name>A0A8I0AH38_9FIRM</name>
<proteinExistence type="predicted"/>
<feature type="domain" description="Peptidase C51" evidence="2">
    <location>
        <begin position="19"/>
        <end position="144"/>
    </location>
</feature>
<dbReference type="InterPro" id="IPR036365">
    <property type="entry name" value="PGBD-like_sf"/>
</dbReference>
<organism evidence="3 4">
    <name type="scientific">Blautia segnis</name>
    <dbReference type="NCBI Taxonomy" id="2763030"/>
    <lineage>
        <taxon>Bacteria</taxon>
        <taxon>Bacillati</taxon>
        <taxon>Bacillota</taxon>
        <taxon>Clostridia</taxon>
        <taxon>Lachnospirales</taxon>
        <taxon>Lachnospiraceae</taxon>
        <taxon>Blautia</taxon>
    </lineage>
</organism>
<gene>
    <name evidence="3" type="ORF">H8S54_02130</name>
</gene>
<feature type="region of interest" description="Disordered" evidence="1">
    <location>
        <begin position="147"/>
        <end position="166"/>
    </location>
</feature>
<dbReference type="InterPro" id="IPR007921">
    <property type="entry name" value="CHAP_dom"/>
</dbReference>
<dbReference type="PROSITE" id="PS50911">
    <property type="entry name" value="CHAP"/>
    <property type="match status" value="1"/>
</dbReference>
<reference evidence="3 4" key="1">
    <citation type="submission" date="2020-08" db="EMBL/GenBank/DDBJ databases">
        <title>Genome public.</title>
        <authorList>
            <person name="Liu C."/>
            <person name="Sun Q."/>
        </authorList>
    </citation>
    <scope>NUCLEOTIDE SEQUENCE [LARGE SCALE GENOMIC DNA]</scope>
    <source>
        <strain evidence="3 4">BX17</strain>
    </source>
</reference>
<dbReference type="EMBL" id="JACOOT010000004">
    <property type="protein sequence ID" value="MBC5649951.1"/>
    <property type="molecule type" value="Genomic_DNA"/>
</dbReference>
<evidence type="ECO:0000256" key="1">
    <source>
        <dbReference type="SAM" id="MobiDB-lite"/>
    </source>
</evidence>
<evidence type="ECO:0000313" key="4">
    <source>
        <dbReference type="Proteomes" id="UP000652847"/>
    </source>
</evidence>
<dbReference type="InterPro" id="IPR002477">
    <property type="entry name" value="Peptidoglycan-bd-like"/>
</dbReference>
<dbReference type="SUPFAM" id="SSF47090">
    <property type="entry name" value="PGBD-like"/>
    <property type="match status" value="1"/>
</dbReference>
<dbReference type="Proteomes" id="UP000652847">
    <property type="component" value="Unassembled WGS sequence"/>
</dbReference>
<evidence type="ECO:0000259" key="2">
    <source>
        <dbReference type="PROSITE" id="PS50911"/>
    </source>
</evidence>
<feature type="compositionally biased region" description="Polar residues" evidence="1">
    <location>
        <begin position="157"/>
        <end position="166"/>
    </location>
</feature>
<accession>A0A8I0AH38</accession>
<sequence>MATASTIINMASKEIGVKETGVNNVKYNTEYYGRAVNGENYPWCAVFVWWVFKHAGASALFCGGAKTASVYEVWRYYNSLGRVYNTPKVGDLAIVSTNNGGTYGHVGIVKTVTSSEIITIDGNSGDAVRTSKRSIGGRKMSFCRPAYGSSDGGSTGGNLSMGSSGTDVRDMQRKLIALGYSCGSAGADGVFGQGTYDAVCRFQRTYGLSVDGIIGPATRAKINSLYSRL</sequence>
<dbReference type="SUPFAM" id="SSF54001">
    <property type="entry name" value="Cysteine proteinases"/>
    <property type="match status" value="1"/>
</dbReference>
<dbReference type="Pfam" id="PF01471">
    <property type="entry name" value="PG_binding_1"/>
    <property type="match status" value="1"/>
</dbReference>
<dbReference type="InterPro" id="IPR038765">
    <property type="entry name" value="Papain-like_cys_pep_sf"/>
</dbReference>
<protein>
    <submittedName>
        <fullName evidence="3">Peptidoglycan-binding protein</fullName>
    </submittedName>
</protein>